<dbReference type="STRING" id="575594.HMPREF0501_00463"/>
<dbReference type="HOGENOM" id="CLU_127605_0_0_9"/>
<reference evidence="1 2" key="1">
    <citation type="submission" date="2009-06" db="EMBL/GenBank/DDBJ databases">
        <title>The Genome Sequence of Lactobacillus coleohominis strain 101-4-CHN.</title>
        <authorList>
            <consortium name="The Broad Institute Genome Sequencing Platform"/>
            <person name="Ward D."/>
            <person name="Young S.K."/>
            <person name="Zeng Q."/>
            <person name="Koehrsen M."/>
            <person name="Alvarado L."/>
            <person name="Berlin A."/>
            <person name="Borenstein D."/>
            <person name="Chen Z."/>
            <person name="Engels R."/>
            <person name="Freedman E."/>
            <person name="Gellesch M."/>
            <person name="Goldberg J."/>
            <person name="Griggs A."/>
            <person name="Gujja S."/>
            <person name="Heiman D."/>
            <person name="Hepburn T."/>
            <person name="Howarth C."/>
            <person name="Jen D."/>
            <person name="Larson L."/>
            <person name="Lewis B."/>
            <person name="Mehta T."/>
            <person name="Park D."/>
            <person name="Pearson M."/>
            <person name="Roberts A."/>
            <person name="Saif S."/>
            <person name="Shea T."/>
            <person name="Shenoy N."/>
            <person name="Sisk P."/>
            <person name="Stolte C."/>
            <person name="Sykes S."/>
            <person name="Walk T."/>
            <person name="White J."/>
            <person name="Yandava C."/>
            <person name="Liu Y."/>
            <person name="Xu Q."/>
            <person name="Lander E."/>
            <person name="Nusbaum C."/>
            <person name="Galagan J."/>
            <person name="Birren B."/>
        </authorList>
    </citation>
    <scope>NUCLEOTIDE SEQUENCE [LARGE SCALE GENOMIC DNA]</scope>
    <source>
        <strain evidence="1 2">101-4-CHN</strain>
    </source>
</reference>
<evidence type="ECO:0000313" key="2">
    <source>
        <dbReference type="Proteomes" id="UP000003987"/>
    </source>
</evidence>
<gene>
    <name evidence="1" type="ORF">HMPREF0501_00463</name>
</gene>
<protein>
    <submittedName>
        <fullName evidence="1">Phage transcriptional regulator, ArpU family</fullName>
    </submittedName>
</protein>
<keyword evidence="2" id="KW-1185">Reference proteome</keyword>
<organism evidence="1 2">
    <name type="scientific">Limosilactobacillus coleohominis 101-4-CHN</name>
    <dbReference type="NCBI Taxonomy" id="575594"/>
    <lineage>
        <taxon>Bacteria</taxon>
        <taxon>Bacillati</taxon>
        <taxon>Bacillota</taxon>
        <taxon>Bacilli</taxon>
        <taxon>Lactobacillales</taxon>
        <taxon>Lactobacillaceae</taxon>
        <taxon>Limosilactobacillus</taxon>
    </lineage>
</organism>
<accession>C7XUU7</accession>
<dbReference type="Proteomes" id="UP000003987">
    <property type="component" value="Unassembled WGS sequence"/>
</dbReference>
<sequence>MDSFPKYQSKIIITKGSAVVGLLPEIDKKATIDQVRDFFYDDDKYERICRRAGDWGLHSPSMDITGVPGGGAGNSSERKFLTYVDYNNAKRAVDFAVKGCSHDSRLILEHRYITGKRDRLAVYQMVGLLNCGRDKYYSLDDDACWEFADTVETGCEIYHVNPAIIPDFHVRIEKPDDLPTK</sequence>
<dbReference type="EMBL" id="GG698802">
    <property type="protein sequence ID" value="EEU31058.1"/>
    <property type="molecule type" value="Genomic_DNA"/>
</dbReference>
<dbReference type="OrthoDB" id="2329337at2"/>
<name>C7XUU7_9LACO</name>
<dbReference type="AlphaFoldDB" id="C7XUU7"/>
<evidence type="ECO:0000313" key="1">
    <source>
        <dbReference type="EMBL" id="EEU31058.1"/>
    </source>
</evidence>
<proteinExistence type="predicted"/>
<dbReference type="NCBIfam" id="TIGR01637">
    <property type="entry name" value="phage_arpU"/>
    <property type="match status" value="1"/>
</dbReference>
<dbReference type="InterPro" id="IPR006524">
    <property type="entry name" value="ArpU-like"/>
</dbReference>